<dbReference type="PANTHER" id="PTHR31731">
    <property type="match status" value="1"/>
</dbReference>
<evidence type="ECO:0000256" key="2">
    <source>
        <dbReference type="SAM" id="SignalP"/>
    </source>
</evidence>
<evidence type="ECO:0000259" key="3">
    <source>
        <dbReference type="SMART" id="SM00499"/>
    </source>
</evidence>
<proteinExistence type="predicted"/>
<dbReference type="InterPro" id="IPR036312">
    <property type="entry name" value="Bifun_inhib/LTP/seed_sf"/>
</dbReference>
<dbReference type="FunFam" id="1.10.110.10:FF:000003">
    <property type="entry name" value="pEARLI1-like lipid transfer protein 1"/>
    <property type="match status" value="1"/>
</dbReference>
<dbReference type="PROSITE" id="PS51257">
    <property type="entry name" value="PROKAR_LIPOPROTEIN"/>
    <property type="match status" value="1"/>
</dbReference>
<dbReference type="Gene3D" id="1.10.110.10">
    <property type="entry name" value="Plant lipid-transfer and hydrophobic proteins"/>
    <property type="match status" value="2"/>
</dbReference>
<evidence type="ECO:0000256" key="1">
    <source>
        <dbReference type="ARBA" id="ARBA00022729"/>
    </source>
</evidence>
<keyword evidence="5" id="KW-1185">Reference proteome</keyword>
<reference evidence="4 5" key="1">
    <citation type="submission" date="2020-09" db="EMBL/GenBank/DDBJ databases">
        <title>De no assembly of potato wild relative species, Solanum commersonii.</title>
        <authorList>
            <person name="Cho K."/>
        </authorList>
    </citation>
    <scope>NUCLEOTIDE SEQUENCE [LARGE SCALE GENOMIC DNA]</scope>
    <source>
        <strain evidence="4">LZ3.2</strain>
        <tissue evidence="4">Leaf</tissue>
    </source>
</reference>
<comment type="caution">
    <text evidence="4">The sequence shown here is derived from an EMBL/GenBank/DDBJ whole genome shotgun (WGS) entry which is preliminary data.</text>
</comment>
<dbReference type="Proteomes" id="UP000824120">
    <property type="component" value="Chromosome 8"/>
</dbReference>
<feature type="domain" description="Bifunctional inhibitor/plant lipid transfer protein/seed storage helical" evidence="3">
    <location>
        <begin position="250"/>
        <end position="332"/>
    </location>
</feature>
<evidence type="ECO:0000313" key="5">
    <source>
        <dbReference type="Proteomes" id="UP000824120"/>
    </source>
</evidence>
<feature type="signal peptide" evidence="2">
    <location>
        <begin position="1"/>
        <end position="21"/>
    </location>
</feature>
<name>A0A9J5Y0C8_SOLCO</name>
<dbReference type="AlphaFoldDB" id="A0A9J5Y0C8"/>
<evidence type="ECO:0000313" key="4">
    <source>
        <dbReference type="EMBL" id="KAG5592952.1"/>
    </source>
</evidence>
<sequence>MAKSLALFLLFNILFFTVVSACNTCHKPKPKPKPKPTPKPCPPPPYSKEGKCPKDALKLGVCANVLSGLLNVTLGTPPVKPCCSLIGNLVDLEAAVCLCTALKANILGINLNIPISLSLLLNFLGAYLPQLLSNKLSESGIFRLIPNTLALRAVQRQTAASRSTSPSIREQHLVLAGLLPITRCNKSPNKLAQAFSFSVSFGHLPFDDGVEGVEGVGVGVGACYICPGPIKPNPKPTPTPSPSPNSQTKCPKDALKLGICANVLNGLLNVTLGTPPVKPCCSLIGNLVDLEAAVCLCTALKANILGINLNIPISLSLLLNVCSKEAPKEFICP</sequence>
<dbReference type="InterPro" id="IPR016140">
    <property type="entry name" value="Bifunc_inhib/LTP/seed_store"/>
</dbReference>
<dbReference type="SUPFAM" id="SSF47699">
    <property type="entry name" value="Bifunctional inhibitor/lipid-transfer protein/seed storage 2S albumin"/>
    <property type="match status" value="2"/>
</dbReference>
<feature type="chain" id="PRO_5039913131" description="Bifunctional inhibitor/plant lipid transfer protein/seed storage helical domain-containing protein" evidence="2">
    <location>
        <begin position="22"/>
        <end position="333"/>
    </location>
</feature>
<dbReference type="SMART" id="SM00499">
    <property type="entry name" value="AAI"/>
    <property type="match status" value="2"/>
</dbReference>
<keyword evidence="1 2" id="KW-0732">Signal</keyword>
<organism evidence="4 5">
    <name type="scientific">Solanum commersonii</name>
    <name type="common">Commerson's wild potato</name>
    <name type="synonym">Commerson's nightshade</name>
    <dbReference type="NCBI Taxonomy" id="4109"/>
    <lineage>
        <taxon>Eukaryota</taxon>
        <taxon>Viridiplantae</taxon>
        <taxon>Streptophyta</taxon>
        <taxon>Embryophyta</taxon>
        <taxon>Tracheophyta</taxon>
        <taxon>Spermatophyta</taxon>
        <taxon>Magnoliopsida</taxon>
        <taxon>eudicotyledons</taxon>
        <taxon>Gunneridae</taxon>
        <taxon>Pentapetalae</taxon>
        <taxon>asterids</taxon>
        <taxon>lamiids</taxon>
        <taxon>Solanales</taxon>
        <taxon>Solanaceae</taxon>
        <taxon>Solanoideae</taxon>
        <taxon>Solaneae</taxon>
        <taxon>Solanum</taxon>
    </lineage>
</organism>
<feature type="domain" description="Bifunctional inhibitor/plant lipid transfer protein/seed storage helical" evidence="3">
    <location>
        <begin position="52"/>
        <end position="156"/>
    </location>
</feature>
<accession>A0A9J5Y0C8</accession>
<dbReference type="CDD" id="cd01958">
    <property type="entry name" value="HPS_like"/>
    <property type="match status" value="2"/>
</dbReference>
<protein>
    <recommendedName>
        <fullName evidence="3">Bifunctional inhibitor/plant lipid transfer protein/seed storage helical domain-containing protein</fullName>
    </recommendedName>
</protein>
<dbReference type="InterPro" id="IPR027923">
    <property type="entry name" value="Hydrophob_seed_dom"/>
</dbReference>
<gene>
    <name evidence="4" type="ORF">H5410_043466</name>
</gene>
<dbReference type="Pfam" id="PF14547">
    <property type="entry name" value="Hydrophob_seed"/>
    <property type="match status" value="2"/>
</dbReference>
<dbReference type="InterPro" id="IPR051636">
    <property type="entry name" value="Plant_LTP/defense-related"/>
</dbReference>
<dbReference type="EMBL" id="JACXVP010000008">
    <property type="protein sequence ID" value="KAG5592952.1"/>
    <property type="molecule type" value="Genomic_DNA"/>
</dbReference>